<reference evidence="2 3" key="1">
    <citation type="submission" date="2023-03" db="EMBL/GenBank/DDBJ databases">
        <title>Draft genome sequence of type strain Streptomyces ferralitis JCM 14344.</title>
        <authorList>
            <person name="Klaysubun C."/>
            <person name="Duangmal K."/>
        </authorList>
    </citation>
    <scope>NUCLEOTIDE SEQUENCE [LARGE SCALE GENOMIC DNA]</scope>
    <source>
        <strain evidence="2 3">JCM 14344</strain>
    </source>
</reference>
<proteinExistence type="predicted"/>
<evidence type="ECO:0000313" key="2">
    <source>
        <dbReference type="EMBL" id="MDF2260611.1"/>
    </source>
</evidence>
<dbReference type="Proteomes" id="UP001220022">
    <property type="component" value="Unassembled WGS sequence"/>
</dbReference>
<gene>
    <name evidence="2" type="ORF">P2L57_34355</name>
</gene>
<name>A0ABT5ZAN7_9ACTN</name>
<dbReference type="RefSeq" id="WP_275821417.1">
    <property type="nucleotide sequence ID" value="NZ_BAAANM010000009.1"/>
</dbReference>
<comment type="caution">
    <text evidence="2">The sequence shown here is derived from an EMBL/GenBank/DDBJ whole genome shotgun (WGS) entry which is preliminary data.</text>
</comment>
<evidence type="ECO:0000256" key="1">
    <source>
        <dbReference type="SAM" id="SignalP"/>
    </source>
</evidence>
<keyword evidence="3" id="KW-1185">Reference proteome</keyword>
<dbReference type="EMBL" id="JARHTQ010000037">
    <property type="protein sequence ID" value="MDF2260611.1"/>
    <property type="molecule type" value="Genomic_DNA"/>
</dbReference>
<sequence length="60" mass="5812">MSLIRKAAIVVAGIATATAAAAVPAIASASTNAHGDRGLAIVQAHDGDSSVTAPDTWGNV</sequence>
<keyword evidence="1" id="KW-0732">Signal</keyword>
<accession>A0ABT5ZAN7</accession>
<feature type="signal peptide" evidence="1">
    <location>
        <begin position="1"/>
        <end position="22"/>
    </location>
</feature>
<protein>
    <submittedName>
        <fullName evidence="2">Uncharacterized protein</fullName>
    </submittedName>
</protein>
<feature type="chain" id="PRO_5046272061" evidence="1">
    <location>
        <begin position="23"/>
        <end position="60"/>
    </location>
</feature>
<organism evidence="2 3">
    <name type="scientific">Streptantibioticus ferralitis</name>
    <dbReference type="NCBI Taxonomy" id="236510"/>
    <lineage>
        <taxon>Bacteria</taxon>
        <taxon>Bacillati</taxon>
        <taxon>Actinomycetota</taxon>
        <taxon>Actinomycetes</taxon>
        <taxon>Kitasatosporales</taxon>
        <taxon>Streptomycetaceae</taxon>
        <taxon>Streptantibioticus</taxon>
    </lineage>
</organism>
<evidence type="ECO:0000313" key="3">
    <source>
        <dbReference type="Proteomes" id="UP001220022"/>
    </source>
</evidence>